<dbReference type="GO" id="GO:0003676">
    <property type="term" value="F:nucleic acid binding"/>
    <property type="evidence" value="ECO:0007669"/>
    <property type="project" value="InterPro"/>
</dbReference>
<keyword evidence="5" id="KW-0479">Metal-binding</keyword>
<proteinExistence type="inferred from homology"/>
<evidence type="ECO:0000256" key="7">
    <source>
        <dbReference type="ARBA" id="ARBA00022801"/>
    </source>
</evidence>
<evidence type="ECO:0000256" key="4">
    <source>
        <dbReference type="ARBA" id="ARBA00022722"/>
    </source>
</evidence>
<evidence type="ECO:0000256" key="1">
    <source>
        <dbReference type="ARBA" id="ARBA00000077"/>
    </source>
</evidence>
<keyword evidence="4" id="KW-0540">Nuclease</keyword>
<dbReference type="EC" id="3.1.26.4" evidence="3"/>
<dbReference type="GO" id="GO:0046872">
    <property type="term" value="F:metal ion binding"/>
    <property type="evidence" value="ECO:0007669"/>
    <property type="project" value="UniProtKB-KW"/>
</dbReference>
<evidence type="ECO:0000259" key="8">
    <source>
        <dbReference type="PROSITE" id="PS50879"/>
    </source>
</evidence>
<dbReference type="CDD" id="cd13934">
    <property type="entry name" value="RNase_H_Dikarya_like"/>
    <property type="match status" value="1"/>
</dbReference>
<keyword evidence="7" id="KW-0378">Hydrolase</keyword>
<evidence type="ECO:0000313" key="9">
    <source>
        <dbReference type="EMBL" id="RYC81098.1"/>
    </source>
</evidence>
<evidence type="ECO:0000313" key="10">
    <source>
        <dbReference type="Proteomes" id="UP000290540"/>
    </source>
</evidence>
<dbReference type="AlphaFoldDB" id="A0A4Q2V8I3"/>
<dbReference type="InterPro" id="IPR002156">
    <property type="entry name" value="RNaseH_domain"/>
</dbReference>
<dbReference type="Gene3D" id="3.30.420.10">
    <property type="entry name" value="Ribonuclease H-like superfamily/Ribonuclease H"/>
    <property type="match status" value="1"/>
</dbReference>
<dbReference type="EMBL" id="MQTW01000278">
    <property type="protein sequence ID" value="RYC81098.1"/>
    <property type="molecule type" value="Genomic_DNA"/>
</dbReference>
<evidence type="ECO:0000256" key="3">
    <source>
        <dbReference type="ARBA" id="ARBA00012180"/>
    </source>
</evidence>
<dbReference type="InterPro" id="IPR036397">
    <property type="entry name" value="RNaseH_sf"/>
</dbReference>
<dbReference type="PANTHER" id="PTHR10642">
    <property type="entry name" value="RIBONUCLEASE H1"/>
    <property type="match status" value="1"/>
</dbReference>
<comment type="caution">
    <text evidence="9">The sequence shown here is derived from an EMBL/GenBank/DDBJ whole genome shotgun (WGS) entry which is preliminary data.</text>
</comment>
<dbReference type="InterPro" id="IPR050092">
    <property type="entry name" value="RNase_H"/>
</dbReference>
<keyword evidence="6" id="KW-0255">Endonuclease</keyword>
<reference evidence="9 10" key="1">
    <citation type="submission" date="2016-12" db="EMBL/GenBank/DDBJ databases">
        <title>Draft genome sequence of Fusarium oxysporum causing rot on Narcissus.</title>
        <authorList>
            <person name="Armitage A.D."/>
            <person name="Taylor A."/>
            <person name="Clarkson J.P."/>
            <person name="Harrison R.J."/>
            <person name="Jackson A.C."/>
        </authorList>
    </citation>
    <scope>NUCLEOTIDE SEQUENCE [LARGE SCALE GENOMIC DNA]</scope>
    <source>
        <strain evidence="9 10">N139</strain>
    </source>
</reference>
<name>A0A4Q2V8I3_FUSOX</name>
<comment type="catalytic activity">
    <reaction evidence="1">
        <text>Endonucleolytic cleavage to 5'-phosphomonoester.</text>
        <dbReference type="EC" id="3.1.26.4"/>
    </reaction>
</comment>
<sequence>MATNAHHQSDDREWAQDRKFEPSLRYGDGIDLDLIQIPSDDEEWTYVACEKDHPCSCCDRITPHLDSIFIAVDGACRGNGQANAKAAMGVFFGQTSKYNQSAMLSEPHVTNQIAELKAGILALKQAKEIARVNALGDEPLHTTVIKADSDYLVKGMTEWVFKWETNGYKTAKRKIVENAKLFQELRALVGDLNASNVEVLFWRVPREMNKEADKLANQAFNSQL</sequence>
<dbReference type="PANTHER" id="PTHR10642:SF26">
    <property type="entry name" value="RIBONUCLEASE H1"/>
    <property type="match status" value="1"/>
</dbReference>
<dbReference type="GO" id="GO:0004523">
    <property type="term" value="F:RNA-DNA hybrid ribonuclease activity"/>
    <property type="evidence" value="ECO:0007669"/>
    <property type="project" value="UniProtKB-EC"/>
</dbReference>
<gene>
    <name evidence="9" type="ORF">BFJ63_vAg16004</name>
</gene>
<dbReference type="InterPro" id="IPR012337">
    <property type="entry name" value="RNaseH-like_sf"/>
</dbReference>
<evidence type="ECO:0000256" key="2">
    <source>
        <dbReference type="ARBA" id="ARBA00005300"/>
    </source>
</evidence>
<dbReference type="PROSITE" id="PS50879">
    <property type="entry name" value="RNASE_H_1"/>
    <property type="match status" value="1"/>
</dbReference>
<dbReference type="Proteomes" id="UP000290540">
    <property type="component" value="Unassembled WGS sequence"/>
</dbReference>
<evidence type="ECO:0000256" key="6">
    <source>
        <dbReference type="ARBA" id="ARBA00022759"/>
    </source>
</evidence>
<dbReference type="SUPFAM" id="SSF53098">
    <property type="entry name" value="Ribonuclease H-like"/>
    <property type="match status" value="1"/>
</dbReference>
<protein>
    <recommendedName>
        <fullName evidence="3">ribonuclease H</fullName>
        <ecNumber evidence="3">3.1.26.4</ecNumber>
    </recommendedName>
</protein>
<comment type="similarity">
    <text evidence="2">Belongs to the RNase H family.</text>
</comment>
<dbReference type="GO" id="GO:0043137">
    <property type="term" value="P:DNA replication, removal of RNA primer"/>
    <property type="evidence" value="ECO:0007669"/>
    <property type="project" value="TreeGrafter"/>
</dbReference>
<dbReference type="Pfam" id="PF00075">
    <property type="entry name" value="RNase_H"/>
    <property type="match status" value="1"/>
</dbReference>
<feature type="domain" description="RNase H type-1" evidence="8">
    <location>
        <begin position="64"/>
        <end position="221"/>
    </location>
</feature>
<organism evidence="9 10">
    <name type="scientific">Fusarium oxysporum f. sp. narcissi</name>
    <dbReference type="NCBI Taxonomy" id="451672"/>
    <lineage>
        <taxon>Eukaryota</taxon>
        <taxon>Fungi</taxon>
        <taxon>Dikarya</taxon>
        <taxon>Ascomycota</taxon>
        <taxon>Pezizomycotina</taxon>
        <taxon>Sordariomycetes</taxon>
        <taxon>Hypocreomycetidae</taxon>
        <taxon>Hypocreales</taxon>
        <taxon>Nectriaceae</taxon>
        <taxon>Fusarium</taxon>
        <taxon>Fusarium oxysporum species complex</taxon>
    </lineage>
</organism>
<accession>A0A4Q2V8I3</accession>
<evidence type="ECO:0000256" key="5">
    <source>
        <dbReference type="ARBA" id="ARBA00022723"/>
    </source>
</evidence>